<dbReference type="RefSeq" id="XP_024353387.1">
    <property type="nucleotide sequence ID" value="XM_024492192.1"/>
</dbReference>
<keyword evidence="2" id="KW-1185">Reference proteome</keyword>
<sequence length="172" mass="19629">MQFNLSIFELKADDQCQNKSMGRSASDSRHIHSKRNMKPFYIYKKIKPILAKSSTLKTFLISHYVKQYRTYDFLKSLRHCDERPNPLHLGHAKSLPTKIVGTPPVWILVEAAETATVLGAIITGSCECMLGCRLQSAVQKETVSLFSHFNFNLRVRFELTRQSCESMNQTAS</sequence>
<dbReference type="Proteomes" id="UP000019149">
    <property type="component" value="Unassembled WGS sequence"/>
</dbReference>
<accession>W6UM29</accession>
<dbReference type="KEGG" id="egl:EGR_02943"/>
<reference evidence="1 2" key="1">
    <citation type="journal article" date="2013" name="Nat. Genet.">
        <title>The genome of the hydatid tapeworm Echinococcus granulosus.</title>
        <authorList>
            <person name="Zheng H."/>
            <person name="Zhang W."/>
            <person name="Zhang L."/>
            <person name="Zhang Z."/>
            <person name="Li J."/>
            <person name="Lu G."/>
            <person name="Zhu Y."/>
            <person name="Wang Y."/>
            <person name="Huang Y."/>
            <person name="Liu J."/>
            <person name="Kang H."/>
            <person name="Chen J."/>
            <person name="Wang L."/>
            <person name="Chen A."/>
            <person name="Yu S."/>
            <person name="Gao Z."/>
            <person name="Jin L."/>
            <person name="Gu W."/>
            <person name="Wang Z."/>
            <person name="Zhao L."/>
            <person name="Shi B."/>
            <person name="Wen H."/>
            <person name="Lin R."/>
            <person name="Jones M.K."/>
            <person name="Brejova B."/>
            <person name="Vinar T."/>
            <person name="Zhao G."/>
            <person name="McManus D.P."/>
            <person name="Chen Z."/>
            <person name="Zhou Y."/>
            <person name="Wang S."/>
        </authorList>
    </citation>
    <scope>NUCLEOTIDE SEQUENCE [LARGE SCALE GENOMIC DNA]</scope>
</reference>
<evidence type="ECO:0000313" key="2">
    <source>
        <dbReference type="Proteomes" id="UP000019149"/>
    </source>
</evidence>
<dbReference type="EMBL" id="APAU02000014">
    <property type="protein sequence ID" value="EUB62191.1"/>
    <property type="molecule type" value="Genomic_DNA"/>
</dbReference>
<protein>
    <submittedName>
        <fullName evidence="1">Uncharacterized protein</fullName>
    </submittedName>
</protein>
<evidence type="ECO:0000313" key="1">
    <source>
        <dbReference type="EMBL" id="EUB62191.1"/>
    </source>
</evidence>
<gene>
    <name evidence="1" type="ORF">EGR_02943</name>
</gene>
<comment type="caution">
    <text evidence="1">The sequence shown here is derived from an EMBL/GenBank/DDBJ whole genome shotgun (WGS) entry which is preliminary data.</text>
</comment>
<organism evidence="1 2">
    <name type="scientific">Echinococcus granulosus</name>
    <name type="common">Hydatid tapeworm</name>
    <dbReference type="NCBI Taxonomy" id="6210"/>
    <lineage>
        <taxon>Eukaryota</taxon>
        <taxon>Metazoa</taxon>
        <taxon>Spiralia</taxon>
        <taxon>Lophotrochozoa</taxon>
        <taxon>Platyhelminthes</taxon>
        <taxon>Cestoda</taxon>
        <taxon>Eucestoda</taxon>
        <taxon>Cyclophyllidea</taxon>
        <taxon>Taeniidae</taxon>
        <taxon>Echinococcus</taxon>
        <taxon>Echinococcus granulosus group</taxon>
    </lineage>
</organism>
<proteinExistence type="predicted"/>
<dbReference type="CTD" id="36338658"/>
<dbReference type="GeneID" id="36338658"/>
<dbReference type="AlphaFoldDB" id="W6UM29"/>
<name>W6UM29_ECHGR</name>